<keyword evidence="4 7" id="KW-0862">Zinc</keyword>
<dbReference type="AlphaFoldDB" id="A0A2Z6P187"/>
<dbReference type="PROSITE" id="PS50297">
    <property type="entry name" value="ANK_REP_REGION"/>
    <property type="match status" value="1"/>
</dbReference>
<dbReference type="PROSITE" id="PS50088">
    <property type="entry name" value="ANK_REPEAT"/>
    <property type="match status" value="1"/>
</dbReference>
<proteinExistence type="predicted"/>
<evidence type="ECO:0000256" key="5">
    <source>
        <dbReference type="ARBA" id="ARBA00023125"/>
    </source>
</evidence>
<evidence type="ECO:0000313" key="11">
    <source>
        <dbReference type="Proteomes" id="UP000242715"/>
    </source>
</evidence>
<dbReference type="GO" id="GO:0003677">
    <property type="term" value="F:DNA binding"/>
    <property type="evidence" value="ECO:0007669"/>
    <property type="project" value="UniProtKB-KW"/>
</dbReference>
<dbReference type="InterPro" id="IPR036770">
    <property type="entry name" value="Ankyrin_rpt-contain_sf"/>
</dbReference>
<dbReference type="OrthoDB" id="410307at2759"/>
<sequence>MKTLTATEDSVSSLLEFASNNYVEGFELLLDKVGASSINKAGIWYGRQYGCKQIVRDHKTSLMVAATFGSIDVIKLILLYQEADVNFACGVSKMTALHCAAFGGSVNVVDAVRLLIEAGADVNCVDANGNRPVDVIVVPPMLQSMKAVLEELLSDNAYDIGSIGDFSVSVSVNSSSSGLLENGMTLPYSPSVSPPSPVVDLKFTKKKEYPVDPSLPGIKNGIYASDEFRMYSFKVRLCSRAYSHDWTECPFVHPGENARRRDPRKFHYTCVPCPEFKIGPCRRGDMCEFAHGVFETWLHPDLYRTRFCKDRTSCNRRVCFFAHIAEELRPVNPSTGSAVSSPCSSGSALNVMDITAAMNLLAGSPVSVSSMSPSHFAQPMSAHGNGMSFSSVALAQQNVPTLHIPGTNFQSSRSRRAPNPSNLGELFSAEVLSSPQSSDQSMAYVFSPSRKPAAMNHFNQLQNMLLPINSNTLSPKYVEHPMLQASFGVPFSGTMSPRSIEPISPMSPLMSPFAQREKQQQHLRSISSRDLGSNIPASVVGSPTNPWSKWESPNGKVDWSVNRDELSHQMRCSSSFEHKIIAEESDLSWVQSLVKVSSPEMVKEKFASSGPIASADGLNSNSRIEPIHPSVSGAWLEQLKLDQLVV</sequence>
<reference evidence="11" key="1">
    <citation type="journal article" date="2017" name="Front. Plant Sci.">
        <title>Climate Clever Clovers: New Paradigm to Reduce the Environmental Footprint of Ruminants by Breeding Low Methanogenic Forages Utilizing Haplotype Variation.</title>
        <authorList>
            <person name="Kaur P."/>
            <person name="Appels R."/>
            <person name="Bayer P.E."/>
            <person name="Keeble-Gagnere G."/>
            <person name="Wang J."/>
            <person name="Hirakawa H."/>
            <person name="Shirasawa K."/>
            <person name="Vercoe P."/>
            <person name="Stefanova K."/>
            <person name="Durmic Z."/>
            <person name="Nichols P."/>
            <person name="Revell C."/>
            <person name="Isobe S.N."/>
            <person name="Edwards D."/>
            <person name="Erskine W."/>
        </authorList>
    </citation>
    <scope>NUCLEOTIDE SEQUENCE [LARGE SCALE GENOMIC DNA]</scope>
    <source>
        <strain evidence="11">cv. Daliak</strain>
    </source>
</reference>
<dbReference type="EMBL" id="DF973622">
    <property type="protein sequence ID" value="GAU36197.1"/>
    <property type="molecule type" value="Genomic_DNA"/>
</dbReference>
<accession>A0A2Z6P187</accession>
<dbReference type="SUPFAM" id="SSF48403">
    <property type="entry name" value="Ankyrin repeat"/>
    <property type="match status" value="1"/>
</dbReference>
<keyword evidence="11" id="KW-1185">Reference proteome</keyword>
<dbReference type="GO" id="GO:0010468">
    <property type="term" value="P:regulation of gene expression"/>
    <property type="evidence" value="ECO:0007669"/>
    <property type="project" value="UniProtKB-ARBA"/>
</dbReference>
<dbReference type="Gene3D" id="3.30.1370.210">
    <property type="match status" value="1"/>
</dbReference>
<feature type="compositionally biased region" description="Polar residues" evidence="8">
    <location>
        <begin position="522"/>
        <end position="531"/>
    </location>
</feature>
<evidence type="ECO:0000259" key="9">
    <source>
        <dbReference type="PROSITE" id="PS50103"/>
    </source>
</evidence>
<dbReference type="GO" id="GO:0008270">
    <property type="term" value="F:zinc ion binding"/>
    <property type="evidence" value="ECO:0007669"/>
    <property type="project" value="UniProtKB-KW"/>
</dbReference>
<evidence type="ECO:0000256" key="2">
    <source>
        <dbReference type="ARBA" id="ARBA00022723"/>
    </source>
</evidence>
<dbReference type="PANTHER" id="PTHR14493">
    <property type="entry name" value="UNKEMPT FAMILY MEMBER"/>
    <property type="match status" value="1"/>
</dbReference>
<dbReference type="InterPro" id="IPR000571">
    <property type="entry name" value="Znf_CCCH"/>
</dbReference>
<comment type="subcellular location">
    <subcellularLocation>
        <location evidence="1">Cell membrane</location>
        <topology evidence="1">Peripheral membrane protein</topology>
        <orientation evidence="1">Cytoplasmic side</orientation>
    </subcellularLocation>
</comment>
<feature type="domain" description="C3H1-type" evidence="9">
    <location>
        <begin position="272"/>
        <end position="294"/>
    </location>
</feature>
<dbReference type="Pfam" id="PF25512">
    <property type="entry name" value="zf-CCCH_AtC3H23"/>
    <property type="match status" value="1"/>
</dbReference>
<dbReference type="Gene3D" id="1.25.40.20">
    <property type="entry name" value="Ankyrin repeat-containing domain"/>
    <property type="match status" value="1"/>
</dbReference>
<dbReference type="Pfam" id="PF12796">
    <property type="entry name" value="Ank_2"/>
    <property type="match status" value="1"/>
</dbReference>
<keyword evidence="3 7" id="KW-0863">Zinc-finger</keyword>
<dbReference type="InterPro" id="IPR057444">
    <property type="entry name" value="Znf-CCCH_AtC3H23-like"/>
</dbReference>
<feature type="repeat" description="ANK" evidence="6">
    <location>
        <begin position="92"/>
        <end position="127"/>
    </location>
</feature>
<evidence type="ECO:0000256" key="3">
    <source>
        <dbReference type="ARBA" id="ARBA00022771"/>
    </source>
</evidence>
<dbReference type="InterPro" id="IPR045234">
    <property type="entry name" value="Unkempt-like"/>
</dbReference>
<feature type="zinc finger region" description="C3H1-type" evidence="7">
    <location>
        <begin position="272"/>
        <end position="294"/>
    </location>
</feature>
<dbReference type="Proteomes" id="UP000242715">
    <property type="component" value="Unassembled WGS sequence"/>
</dbReference>
<name>A0A2Z6P187_TRISU</name>
<evidence type="ECO:0000256" key="8">
    <source>
        <dbReference type="SAM" id="MobiDB-lite"/>
    </source>
</evidence>
<feature type="region of interest" description="Disordered" evidence="8">
    <location>
        <begin position="520"/>
        <end position="552"/>
    </location>
</feature>
<protein>
    <recommendedName>
        <fullName evidence="9">C3H1-type domain-containing protein</fullName>
    </recommendedName>
</protein>
<dbReference type="PROSITE" id="PS50103">
    <property type="entry name" value="ZF_C3H1"/>
    <property type="match status" value="1"/>
</dbReference>
<evidence type="ECO:0000256" key="7">
    <source>
        <dbReference type="PROSITE-ProRule" id="PRU00723"/>
    </source>
</evidence>
<keyword evidence="6" id="KW-0040">ANK repeat</keyword>
<keyword evidence="5" id="KW-0238">DNA-binding</keyword>
<dbReference type="SMART" id="SM00356">
    <property type="entry name" value="ZnF_C3H1"/>
    <property type="match status" value="2"/>
</dbReference>
<dbReference type="PANTHER" id="PTHR14493:SF153">
    <property type="entry name" value="ZINC FINGER CCCH DOMAIN-CONTAINING PROTEIN 24"/>
    <property type="match status" value="1"/>
</dbReference>
<keyword evidence="2 7" id="KW-0479">Metal-binding</keyword>
<evidence type="ECO:0000256" key="6">
    <source>
        <dbReference type="PROSITE-ProRule" id="PRU00023"/>
    </source>
</evidence>
<evidence type="ECO:0000313" key="10">
    <source>
        <dbReference type="EMBL" id="GAU36197.1"/>
    </source>
</evidence>
<dbReference type="SMART" id="SM00248">
    <property type="entry name" value="ANK"/>
    <property type="match status" value="3"/>
</dbReference>
<dbReference type="InterPro" id="IPR002110">
    <property type="entry name" value="Ankyrin_rpt"/>
</dbReference>
<evidence type="ECO:0000256" key="4">
    <source>
        <dbReference type="ARBA" id="ARBA00022833"/>
    </source>
</evidence>
<gene>
    <name evidence="10" type="ORF">TSUD_363510</name>
</gene>
<organism evidence="10 11">
    <name type="scientific">Trifolium subterraneum</name>
    <name type="common">Subterranean clover</name>
    <dbReference type="NCBI Taxonomy" id="3900"/>
    <lineage>
        <taxon>Eukaryota</taxon>
        <taxon>Viridiplantae</taxon>
        <taxon>Streptophyta</taxon>
        <taxon>Embryophyta</taxon>
        <taxon>Tracheophyta</taxon>
        <taxon>Spermatophyta</taxon>
        <taxon>Magnoliopsida</taxon>
        <taxon>eudicotyledons</taxon>
        <taxon>Gunneridae</taxon>
        <taxon>Pentapetalae</taxon>
        <taxon>rosids</taxon>
        <taxon>fabids</taxon>
        <taxon>Fabales</taxon>
        <taxon>Fabaceae</taxon>
        <taxon>Papilionoideae</taxon>
        <taxon>50 kb inversion clade</taxon>
        <taxon>NPAAA clade</taxon>
        <taxon>Hologalegina</taxon>
        <taxon>IRL clade</taxon>
        <taxon>Trifolieae</taxon>
        <taxon>Trifolium</taxon>
    </lineage>
</organism>
<dbReference type="GO" id="GO:0005886">
    <property type="term" value="C:plasma membrane"/>
    <property type="evidence" value="ECO:0007669"/>
    <property type="project" value="UniProtKB-SubCell"/>
</dbReference>
<evidence type="ECO:0000256" key="1">
    <source>
        <dbReference type="ARBA" id="ARBA00004413"/>
    </source>
</evidence>